<evidence type="ECO:0000313" key="2">
    <source>
        <dbReference type="EMBL" id="ADJ24791.1"/>
    </source>
</evidence>
<evidence type="ECO:0000256" key="1">
    <source>
        <dbReference type="SAM" id="Coils"/>
    </source>
</evidence>
<evidence type="ECO:0000313" key="3">
    <source>
        <dbReference type="Proteomes" id="UP000002033"/>
    </source>
</evidence>
<sequence>MSETPSKAVLRLQSSIKQLQILKGSATAGELAQSFALDIETHELALAEITSLRAQLDEARKLGGKLILDASRQLNEKDDEIKRAADEARRKAIEDVITAILEMPVIVGEPHDETQKIMLSSPPELIAEAAGNVTKNRAVKLIHALLSESKP</sequence>
<proteinExistence type="predicted"/>
<organism evidence="2 3">
    <name type="scientific">Hyphomicrobium denitrificans (strain ATCC 51888 / DSM 1869 / NCIMB 11706 / TK 0415)</name>
    <dbReference type="NCBI Taxonomy" id="582899"/>
    <lineage>
        <taxon>Bacteria</taxon>
        <taxon>Pseudomonadati</taxon>
        <taxon>Pseudomonadota</taxon>
        <taxon>Alphaproteobacteria</taxon>
        <taxon>Hyphomicrobiales</taxon>
        <taxon>Hyphomicrobiaceae</taxon>
        <taxon>Hyphomicrobium</taxon>
    </lineage>
</organism>
<dbReference type="HOGENOM" id="CLU_1728881_0_0_5"/>
<dbReference type="Proteomes" id="UP000002033">
    <property type="component" value="Chromosome"/>
</dbReference>
<keyword evidence="1" id="KW-0175">Coiled coil</keyword>
<accession>D8JVD7</accession>
<dbReference type="AlphaFoldDB" id="D8JVD7"/>
<keyword evidence="3" id="KW-1185">Reference proteome</keyword>
<dbReference type="RefSeq" id="WP_013216950.1">
    <property type="nucleotide sequence ID" value="NC_014313.1"/>
</dbReference>
<gene>
    <name evidence="2" type="ordered locus">Hden_2996</name>
</gene>
<dbReference type="EMBL" id="CP002083">
    <property type="protein sequence ID" value="ADJ24791.1"/>
    <property type="molecule type" value="Genomic_DNA"/>
</dbReference>
<dbReference type="KEGG" id="hdn:Hden_2996"/>
<name>D8JVD7_HYPDA</name>
<feature type="coiled-coil region" evidence="1">
    <location>
        <begin position="42"/>
        <end position="94"/>
    </location>
</feature>
<dbReference type="STRING" id="582899.Hden_2996"/>
<protein>
    <submittedName>
        <fullName evidence="2">Uncharacterized protein</fullName>
    </submittedName>
</protein>
<reference evidence="3" key="1">
    <citation type="journal article" date="2011" name="J. Bacteriol.">
        <title>Genome sequences of eight morphologically diverse alphaproteobacteria.</title>
        <authorList>
            <consortium name="US DOE Joint Genome Institute"/>
            <person name="Brown P.J."/>
            <person name="Kysela D.T."/>
            <person name="Buechlein A."/>
            <person name="Hemmerich C."/>
            <person name="Brun Y.V."/>
        </authorList>
    </citation>
    <scope>NUCLEOTIDE SEQUENCE [LARGE SCALE GENOMIC DNA]</scope>
    <source>
        <strain evidence="3">ATCC 51888 / DSM 1869 / NCIB 11706 / TK 0415</strain>
    </source>
</reference>